<evidence type="ECO:0000313" key="2">
    <source>
        <dbReference type="Proteomes" id="UP000789860"/>
    </source>
</evidence>
<comment type="caution">
    <text evidence="1">The sequence shown here is derived from an EMBL/GenBank/DDBJ whole genome shotgun (WGS) entry which is preliminary data.</text>
</comment>
<proteinExistence type="predicted"/>
<organism evidence="1 2">
    <name type="scientific">Scutellospora calospora</name>
    <dbReference type="NCBI Taxonomy" id="85575"/>
    <lineage>
        <taxon>Eukaryota</taxon>
        <taxon>Fungi</taxon>
        <taxon>Fungi incertae sedis</taxon>
        <taxon>Mucoromycota</taxon>
        <taxon>Glomeromycotina</taxon>
        <taxon>Glomeromycetes</taxon>
        <taxon>Diversisporales</taxon>
        <taxon>Gigasporaceae</taxon>
        <taxon>Scutellospora</taxon>
    </lineage>
</organism>
<feature type="non-terminal residue" evidence="1">
    <location>
        <position position="328"/>
    </location>
</feature>
<gene>
    <name evidence="1" type="ORF">SCALOS_LOCUS9563</name>
</gene>
<dbReference type="Proteomes" id="UP000789860">
    <property type="component" value="Unassembled WGS sequence"/>
</dbReference>
<sequence length="328" mass="38532">CVGPPVQVYNDVFNQFLRDYHNKDLEMGKEHYQWTLELIYEIAKMYQNESEHSKKFREKFRQLFGEELKIIHLDDDSSNDGTLECNYHSLSVLRLLAEIKNEIGTDKCDLTTQAGVSYAKYYTQEKNEELLKQCNWPSFILYLAGPWVCILGAVYVEKPIVDPLTDFIPLIPTNIRDHAERLIDQPDKLLWKAITKDRQEIVVKFMWRYNQRAHELCSEIGKAPKLLHVNKEVVDGFYMVVIDYVKAKPLYNCGSSLSHDECKTVFKDIEEAISKLHKENIVFADLRQYQGMLIDFDWAGEEGIECYPSFMNHEYINWPPRAEDRKKL</sequence>
<feature type="non-terminal residue" evidence="1">
    <location>
        <position position="1"/>
    </location>
</feature>
<name>A0ACA9NUQ0_9GLOM</name>
<reference evidence="1" key="1">
    <citation type="submission" date="2021-06" db="EMBL/GenBank/DDBJ databases">
        <authorList>
            <person name="Kallberg Y."/>
            <person name="Tangrot J."/>
            <person name="Rosling A."/>
        </authorList>
    </citation>
    <scope>NUCLEOTIDE SEQUENCE</scope>
    <source>
        <strain evidence="1">AU212A</strain>
    </source>
</reference>
<keyword evidence="2" id="KW-1185">Reference proteome</keyword>
<evidence type="ECO:0000313" key="1">
    <source>
        <dbReference type="EMBL" id="CAG8676380.1"/>
    </source>
</evidence>
<dbReference type="EMBL" id="CAJVPM010030348">
    <property type="protein sequence ID" value="CAG8676380.1"/>
    <property type="molecule type" value="Genomic_DNA"/>
</dbReference>
<accession>A0ACA9NUQ0</accession>
<protein>
    <submittedName>
        <fullName evidence="1">2846_t:CDS:1</fullName>
    </submittedName>
</protein>